<dbReference type="GO" id="GO:0006351">
    <property type="term" value="P:DNA-templated transcription"/>
    <property type="evidence" value="ECO:0007669"/>
    <property type="project" value="InterPro"/>
</dbReference>
<keyword evidence="3" id="KW-0805">Transcription regulation</keyword>
<dbReference type="InterPro" id="IPR051615">
    <property type="entry name" value="Transcr_Regulatory_Elem"/>
</dbReference>
<dbReference type="PANTHER" id="PTHR31313:SF81">
    <property type="entry name" value="TY1 ENHANCER ACTIVATOR"/>
    <property type="match status" value="1"/>
</dbReference>
<dbReference type="InterPro" id="IPR007219">
    <property type="entry name" value="XnlR_reg_dom"/>
</dbReference>
<dbReference type="GO" id="GO:0008270">
    <property type="term" value="F:zinc ion binding"/>
    <property type="evidence" value="ECO:0007669"/>
    <property type="project" value="InterPro"/>
</dbReference>
<evidence type="ECO:0000256" key="1">
    <source>
        <dbReference type="ARBA" id="ARBA00022723"/>
    </source>
</evidence>
<evidence type="ECO:0000256" key="6">
    <source>
        <dbReference type="ARBA" id="ARBA00023242"/>
    </source>
</evidence>
<feature type="domain" description="Xylanolytic transcriptional activator regulatory" evidence="8">
    <location>
        <begin position="245"/>
        <end position="322"/>
    </location>
</feature>
<comment type="caution">
    <text evidence="9">The sequence shown here is derived from an EMBL/GenBank/DDBJ whole genome shotgun (WGS) entry which is preliminary data.</text>
</comment>
<evidence type="ECO:0000259" key="8">
    <source>
        <dbReference type="SMART" id="SM00906"/>
    </source>
</evidence>
<evidence type="ECO:0000256" key="4">
    <source>
        <dbReference type="ARBA" id="ARBA00023125"/>
    </source>
</evidence>
<keyword evidence="10" id="KW-1185">Reference proteome</keyword>
<reference evidence="9" key="1">
    <citation type="submission" date="2022-11" db="EMBL/GenBank/DDBJ databases">
        <authorList>
            <person name="Petersen C."/>
        </authorList>
    </citation>
    <scope>NUCLEOTIDE SEQUENCE</scope>
    <source>
        <strain evidence="9">IBT 30069</strain>
    </source>
</reference>
<feature type="region of interest" description="Disordered" evidence="7">
    <location>
        <begin position="42"/>
        <end position="63"/>
    </location>
</feature>
<reference evidence="9" key="2">
    <citation type="journal article" date="2023" name="IMA Fungus">
        <title>Comparative genomic study of the Penicillium genus elucidates a diverse pangenome and 15 lateral gene transfer events.</title>
        <authorList>
            <person name="Petersen C."/>
            <person name="Sorensen T."/>
            <person name="Nielsen M.R."/>
            <person name="Sondergaard T.E."/>
            <person name="Sorensen J.L."/>
            <person name="Fitzpatrick D.A."/>
            <person name="Frisvad J.C."/>
            <person name="Nielsen K.L."/>
        </authorList>
    </citation>
    <scope>NUCLEOTIDE SEQUENCE</scope>
    <source>
        <strain evidence="9">IBT 30069</strain>
    </source>
</reference>
<dbReference type="Proteomes" id="UP001149165">
    <property type="component" value="Unassembled WGS sequence"/>
</dbReference>
<name>A0A9W9G8C0_9EURO</name>
<evidence type="ECO:0000256" key="3">
    <source>
        <dbReference type="ARBA" id="ARBA00023015"/>
    </source>
</evidence>
<keyword evidence="4" id="KW-0238">DNA-binding</keyword>
<evidence type="ECO:0000256" key="5">
    <source>
        <dbReference type="ARBA" id="ARBA00023163"/>
    </source>
</evidence>
<sequence length="502" mass="55887">MEESPIVLDANPSLALALEGRVKFLEEKLAKYEAGGHVCDHGIQPRETNASQSSHGPISASSNAKTEYMTPINDLTDLLGGLSLGEGNQLRYFGSRSNLSFINSQKLPIASGLGQSVSKSTHHRKLVVDVPSKIQKELLEIFWEWQNPWQYLVHKETFLRSFENNTDDGYCTPLLLYSMLALASRLSDNIDIRIDQGDSGTAGDGFANKAKTLLFEEIEAPRVSTVIAAAHISLKEMAKDNEPAGWTYIGIAVRMAYNLGLHVDPQSCVASGTLSPEEAELRSIAWWGCYMIEKLFTVGIGRPSIILERDIQVPFPSCSTDAEYGQWNPDPDLSLGSYTMLSYPITTFHNACRMLQLAAKPLDDIYAPNQFVSPTEKKSIMTKINVDLVSFYNKTPSVLRLPAPSSPQPVPPHIYCFQPEEAHCQETDAELPSGTYTGLLENSDAATFDPRVTDSNFTDFIDEWTSMERDSLNFNAVPMWGESPDMSQFLTNMDWWYSADFY</sequence>
<evidence type="ECO:0000313" key="9">
    <source>
        <dbReference type="EMBL" id="KAJ5113839.1"/>
    </source>
</evidence>
<dbReference type="GO" id="GO:0003677">
    <property type="term" value="F:DNA binding"/>
    <property type="evidence" value="ECO:0007669"/>
    <property type="project" value="UniProtKB-KW"/>
</dbReference>
<gene>
    <name evidence="9" type="ORF">N7456_002373</name>
</gene>
<keyword evidence="5" id="KW-0804">Transcription</keyword>
<dbReference type="PANTHER" id="PTHR31313">
    <property type="entry name" value="TY1 ENHANCER ACTIVATOR"/>
    <property type="match status" value="1"/>
</dbReference>
<organism evidence="9 10">
    <name type="scientific">Penicillium angulare</name>
    <dbReference type="NCBI Taxonomy" id="116970"/>
    <lineage>
        <taxon>Eukaryota</taxon>
        <taxon>Fungi</taxon>
        <taxon>Dikarya</taxon>
        <taxon>Ascomycota</taxon>
        <taxon>Pezizomycotina</taxon>
        <taxon>Eurotiomycetes</taxon>
        <taxon>Eurotiomycetidae</taxon>
        <taxon>Eurotiales</taxon>
        <taxon>Aspergillaceae</taxon>
        <taxon>Penicillium</taxon>
    </lineage>
</organism>
<dbReference type="EMBL" id="JAPQKH010000002">
    <property type="protein sequence ID" value="KAJ5113839.1"/>
    <property type="molecule type" value="Genomic_DNA"/>
</dbReference>
<dbReference type="SMART" id="SM00906">
    <property type="entry name" value="Fungal_trans"/>
    <property type="match status" value="1"/>
</dbReference>
<feature type="compositionally biased region" description="Polar residues" evidence="7">
    <location>
        <begin position="46"/>
        <end position="63"/>
    </location>
</feature>
<keyword evidence="1" id="KW-0479">Metal-binding</keyword>
<protein>
    <submittedName>
        <fullName evidence="9">Fungal-specific transcription factor domain-containing protein</fullName>
    </submittedName>
</protein>
<dbReference type="AlphaFoldDB" id="A0A9W9G8C0"/>
<accession>A0A9W9G8C0</accession>
<evidence type="ECO:0000256" key="2">
    <source>
        <dbReference type="ARBA" id="ARBA00022833"/>
    </source>
</evidence>
<dbReference type="CDD" id="cd12148">
    <property type="entry name" value="fungal_TF_MHR"/>
    <property type="match status" value="1"/>
</dbReference>
<evidence type="ECO:0000256" key="7">
    <source>
        <dbReference type="SAM" id="MobiDB-lite"/>
    </source>
</evidence>
<proteinExistence type="predicted"/>
<dbReference type="Pfam" id="PF04082">
    <property type="entry name" value="Fungal_trans"/>
    <property type="match status" value="1"/>
</dbReference>
<evidence type="ECO:0000313" key="10">
    <source>
        <dbReference type="Proteomes" id="UP001149165"/>
    </source>
</evidence>
<keyword evidence="2" id="KW-0862">Zinc</keyword>
<keyword evidence="6" id="KW-0539">Nucleus</keyword>
<dbReference type="OrthoDB" id="2154091at2759"/>